<dbReference type="GO" id="GO:0006355">
    <property type="term" value="P:regulation of DNA-templated transcription"/>
    <property type="evidence" value="ECO:0007669"/>
    <property type="project" value="InterPro"/>
</dbReference>
<protein>
    <submittedName>
        <fullName evidence="2">Ribbon-helix-helix protein, CopG family</fullName>
    </submittedName>
</protein>
<name>A0A3M8SD74_9PROT</name>
<dbReference type="InterPro" id="IPR010985">
    <property type="entry name" value="Ribbon_hlx_hlx"/>
</dbReference>
<dbReference type="Gene3D" id="1.10.1220.10">
    <property type="entry name" value="Met repressor-like"/>
    <property type="match status" value="1"/>
</dbReference>
<dbReference type="AlphaFoldDB" id="A0A3M8SD74"/>
<comment type="caution">
    <text evidence="2">The sequence shown here is derived from an EMBL/GenBank/DDBJ whole genome shotgun (WGS) entry which is preliminary data.</text>
</comment>
<dbReference type="SUPFAM" id="SSF47598">
    <property type="entry name" value="Ribbon-helix-helix"/>
    <property type="match status" value="1"/>
</dbReference>
<gene>
    <name evidence="2" type="ORF">EC580_00490</name>
</gene>
<dbReference type="OrthoDB" id="5298181at2"/>
<feature type="domain" description="Ribbon-helix-helix protein CopG" evidence="1">
    <location>
        <begin position="8"/>
        <end position="46"/>
    </location>
</feature>
<dbReference type="InterPro" id="IPR013321">
    <property type="entry name" value="Arc_rbn_hlx_hlx"/>
</dbReference>
<dbReference type="InterPro" id="IPR002145">
    <property type="entry name" value="CopG"/>
</dbReference>
<proteinExistence type="predicted"/>
<evidence type="ECO:0000313" key="2">
    <source>
        <dbReference type="EMBL" id="RNF76760.1"/>
    </source>
</evidence>
<dbReference type="EMBL" id="RIZI01000054">
    <property type="protein sequence ID" value="RNF76760.1"/>
    <property type="molecule type" value="Genomic_DNA"/>
</dbReference>
<organism evidence="2">
    <name type="scientific">Acidithiobacillus sulfuriphilus</name>
    <dbReference type="NCBI Taxonomy" id="1867749"/>
    <lineage>
        <taxon>Bacteria</taxon>
        <taxon>Pseudomonadati</taxon>
        <taxon>Pseudomonadota</taxon>
        <taxon>Acidithiobacillia</taxon>
        <taxon>Acidithiobacillales</taxon>
        <taxon>Acidithiobacillaceae</taxon>
        <taxon>Acidithiobacillus</taxon>
    </lineage>
</organism>
<dbReference type="Pfam" id="PF01402">
    <property type="entry name" value="RHH_1"/>
    <property type="match status" value="1"/>
</dbReference>
<accession>A0A3M8SD74</accession>
<evidence type="ECO:0000259" key="1">
    <source>
        <dbReference type="Pfam" id="PF01402"/>
    </source>
</evidence>
<sequence>MATTTVPVAVKLDADLKERIKHLAGVKRRSSSWLMREAVREYVEREERLEQFRQAGREAWESFQTTGLHLTFAEADAWLGKLESGDDTEIPDCHV</sequence>
<dbReference type="CDD" id="cd22233">
    <property type="entry name" value="RHH_CopAso-like"/>
    <property type="match status" value="1"/>
</dbReference>
<dbReference type="RefSeq" id="WP_123101235.1">
    <property type="nucleotide sequence ID" value="NZ_CP127527.1"/>
</dbReference>
<reference evidence="2" key="1">
    <citation type="submission" date="2018-10" db="EMBL/GenBank/DDBJ databases">
        <title>Acidithiobacillus sulfuriphilus sp. nov.: an extremely acidophilic sulfur-oxidizing chemolithotroph isolated from a neutral pH environment.</title>
        <authorList>
            <person name="Falagan C."/>
            <person name="Moya-Beltran A."/>
            <person name="Quatrini R."/>
            <person name="Johnson D.B."/>
        </authorList>
    </citation>
    <scope>NUCLEOTIDE SEQUENCE [LARGE SCALE GENOMIC DNA]</scope>
    <source>
        <strain evidence="2">CJ-2</strain>
    </source>
</reference>